<dbReference type="AlphaFoldDB" id="A0A412X1D8"/>
<proteinExistence type="predicted"/>
<comment type="caution">
    <text evidence="1">The sequence shown here is derived from an EMBL/GenBank/DDBJ whole genome shotgun (WGS) entry which is preliminary data.</text>
</comment>
<accession>A0A412X1D8</accession>
<organism evidence="1 2">
    <name type="scientific">Butyricimonas virosa</name>
    <dbReference type="NCBI Taxonomy" id="544645"/>
    <lineage>
        <taxon>Bacteria</taxon>
        <taxon>Pseudomonadati</taxon>
        <taxon>Bacteroidota</taxon>
        <taxon>Bacteroidia</taxon>
        <taxon>Bacteroidales</taxon>
        <taxon>Odoribacteraceae</taxon>
        <taxon>Butyricimonas</taxon>
    </lineage>
</organism>
<dbReference type="EMBL" id="QRZA01000009">
    <property type="protein sequence ID" value="RGV34063.1"/>
    <property type="molecule type" value="Genomic_DNA"/>
</dbReference>
<evidence type="ECO:0000313" key="2">
    <source>
        <dbReference type="Proteomes" id="UP000283589"/>
    </source>
</evidence>
<dbReference type="RefSeq" id="WP_147348372.1">
    <property type="nucleotide sequence ID" value="NZ_CABJDM010000009.1"/>
</dbReference>
<dbReference type="Proteomes" id="UP000283589">
    <property type="component" value="Unassembled WGS sequence"/>
</dbReference>
<dbReference type="STRING" id="1121130.GCA_000519105_03742"/>
<gene>
    <name evidence="1" type="ORF">DWW18_09020</name>
</gene>
<sequence length="510" mass="59175">MKKSSLKGMMSRVIIYSITVLLSSLFCWREADAQVRAKTVCLTVTDGFSAPLYGVYVVDTRNRLLVTTTDEEGQCKVLLKGFLAKDTLEFSCLGFYAKRMAVDSLHDGQVIALQERSILLEEVAAEGIRPWDLLKGISKEIKKKKEKVKGYRYFGNGQYEKITECNERIVEYRREYGCFATTGNTKKRGTFDRGGEYGFVPKYAARSYPLTVDGTDTLVPLYQTEEKLFFESGKRRVFEFIRVVELYGPLFGGMKDYDFKQIETESGDYTFQFKTKKSRYPNKTFLSCQGTLTIDRRTRKLKVIDFDYVEYALCNQPRWARKIMKEIFFSSRAELKFKYWAEGEYCVESCTMETTWKSSKTEKGRYGTLPSRIEPLKNKLIEKEAFACNSYYEVPAEGRNSAFIFAMGIGSYNPQGEYNAHIFSRLPELLDSKRAFQDLNQYMDIEKQFKRLSNRAYYPVDYLLASPWRWSSILTRGEGVVANFNKIREMMLLCFFTGWRNPLGDEEEVK</sequence>
<protein>
    <recommendedName>
        <fullName evidence="3">Carboxypeptidase-like regulatory domain-containing protein</fullName>
    </recommendedName>
</protein>
<reference evidence="1 2" key="1">
    <citation type="submission" date="2018-08" db="EMBL/GenBank/DDBJ databases">
        <title>A genome reference for cultivated species of the human gut microbiota.</title>
        <authorList>
            <person name="Zou Y."/>
            <person name="Xue W."/>
            <person name="Luo G."/>
        </authorList>
    </citation>
    <scope>NUCLEOTIDE SEQUENCE [LARGE SCALE GENOMIC DNA]</scope>
    <source>
        <strain evidence="1 2">AF14-49</strain>
    </source>
</reference>
<name>A0A412X1D8_9BACT</name>
<evidence type="ECO:0008006" key="3">
    <source>
        <dbReference type="Google" id="ProtNLM"/>
    </source>
</evidence>
<evidence type="ECO:0000313" key="1">
    <source>
        <dbReference type="EMBL" id="RGV34063.1"/>
    </source>
</evidence>